<evidence type="ECO:0000256" key="1">
    <source>
        <dbReference type="SAM" id="MobiDB-lite"/>
    </source>
</evidence>
<dbReference type="Proteomes" id="UP001265746">
    <property type="component" value="Unassembled WGS sequence"/>
</dbReference>
<gene>
    <name evidence="2" type="ORF">N8I77_005373</name>
</gene>
<evidence type="ECO:0000313" key="2">
    <source>
        <dbReference type="EMBL" id="KAK2606639.1"/>
    </source>
</evidence>
<accession>A0AAD9W3B8</accession>
<dbReference type="EMBL" id="JAUJFL010000003">
    <property type="protein sequence ID" value="KAK2606639.1"/>
    <property type="molecule type" value="Genomic_DNA"/>
</dbReference>
<keyword evidence="3" id="KW-1185">Reference proteome</keyword>
<comment type="caution">
    <text evidence="2">The sequence shown here is derived from an EMBL/GenBank/DDBJ whole genome shotgun (WGS) entry which is preliminary data.</text>
</comment>
<feature type="region of interest" description="Disordered" evidence="1">
    <location>
        <begin position="66"/>
        <end position="130"/>
    </location>
</feature>
<feature type="compositionally biased region" description="Acidic residues" evidence="1">
    <location>
        <begin position="117"/>
        <end position="130"/>
    </location>
</feature>
<reference evidence="2" key="1">
    <citation type="submission" date="2023-06" db="EMBL/GenBank/DDBJ databases">
        <authorList>
            <person name="Noh H."/>
        </authorList>
    </citation>
    <scope>NUCLEOTIDE SEQUENCE</scope>
    <source>
        <strain evidence="2">DUCC20226</strain>
    </source>
</reference>
<proteinExistence type="predicted"/>
<evidence type="ECO:0000313" key="3">
    <source>
        <dbReference type="Proteomes" id="UP001265746"/>
    </source>
</evidence>
<name>A0AAD9W3B8_PHOAM</name>
<feature type="compositionally biased region" description="Basic residues" evidence="1">
    <location>
        <begin position="101"/>
        <end position="111"/>
    </location>
</feature>
<organism evidence="2 3">
    <name type="scientific">Phomopsis amygdali</name>
    <name type="common">Fusicoccum amygdali</name>
    <dbReference type="NCBI Taxonomy" id="1214568"/>
    <lineage>
        <taxon>Eukaryota</taxon>
        <taxon>Fungi</taxon>
        <taxon>Dikarya</taxon>
        <taxon>Ascomycota</taxon>
        <taxon>Pezizomycotina</taxon>
        <taxon>Sordariomycetes</taxon>
        <taxon>Sordariomycetidae</taxon>
        <taxon>Diaporthales</taxon>
        <taxon>Diaporthaceae</taxon>
        <taxon>Diaporthe</taxon>
    </lineage>
</organism>
<sequence>MSDNKNEINMPQLTGRDMELLICALRSAENGFPKIDYNKMADMANLKNGRVASACFSLVKKKVMGEAGATKATPKKETPSKRKQSAAAAAEAGDTDESPPKKAKTATKKSAKKQEETKEEDDEDEGSAFI</sequence>
<dbReference type="AlphaFoldDB" id="A0AAD9W3B8"/>
<protein>
    <submittedName>
        <fullName evidence="2">Uncharacterized protein</fullName>
    </submittedName>
</protein>